<evidence type="ECO:0000313" key="3">
    <source>
        <dbReference type="Proteomes" id="UP000243688"/>
    </source>
</evidence>
<evidence type="ECO:0000313" key="2">
    <source>
        <dbReference type="EMBL" id="PDO09464.1"/>
    </source>
</evidence>
<dbReference type="Proteomes" id="UP000243688">
    <property type="component" value="Unassembled WGS sequence"/>
</dbReference>
<accession>A0A2A6DXH7</accession>
<feature type="transmembrane region" description="Helical" evidence="1">
    <location>
        <begin position="71"/>
        <end position="90"/>
    </location>
</feature>
<name>A0A2A6DXH7_9BACL</name>
<dbReference type="AlphaFoldDB" id="A0A2A6DXH7"/>
<gene>
    <name evidence="2" type="ORF">BLM47_12365</name>
</gene>
<comment type="caution">
    <text evidence="2">The sequence shown here is derived from an EMBL/GenBank/DDBJ whole genome shotgun (WGS) entry which is preliminary data.</text>
</comment>
<keyword evidence="1" id="KW-0812">Transmembrane</keyword>
<evidence type="ECO:0000256" key="1">
    <source>
        <dbReference type="SAM" id="Phobius"/>
    </source>
</evidence>
<reference evidence="2 3" key="1">
    <citation type="submission" date="2016-12" db="EMBL/GenBank/DDBJ databases">
        <title>Candidatus Reconcilibacillus cellulovorans genome.</title>
        <authorList>
            <person name="Kolinko S."/>
            <person name="Wu Y.-W."/>
            <person name="Tachea F."/>
            <person name="Denzel E."/>
            <person name="Hiras J."/>
            <person name="Baecker N."/>
            <person name="Chan L.J."/>
            <person name="Eichorst S.A."/>
            <person name="Frey D."/>
            <person name="Adams P.D."/>
            <person name="Pray T."/>
            <person name="Tanjore D."/>
            <person name="Petzold C.J."/>
            <person name="Gladden J.M."/>
            <person name="Simmons B.A."/>
            <person name="Singer S.W."/>
        </authorList>
    </citation>
    <scope>NUCLEOTIDE SEQUENCE [LARGE SCALE GENOMIC DNA]</scope>
    <source>
        <strain evidence="2">JTherm</strain>
    </source>
</reference>
<keyword evidence="1" id="KW-1133">Transmembrane helix</keyword>
<protein>
    <submittedName>
        <fullName evidence="2">Uncharacterized protein</fullName>
    </submittedName>
</protein>
<sequence length="113" mass="12583">MRSTVTESLKPLNKYFFPLCAGFVLVVSAVWDRFPAVDVFFLAAGIFLMFLPYEIKFLLRALQPSQRRPFDFKWFSAACLGIAMIGVASIGQMDGVSIAMLTVGLFLGIFPFS</sequence>
<feature type="transmembrane region" description="Helical" evidence="1">
    <location>
        <begin position="96"/>
        <end position="112"/>
    </location>
</feature>
<feature type="transmembrane region" description="Helical" evidence="1">
    <location>
        <begin position="12"/>
        <end position="31"/>
    </location>
</feature>
<feature type="transmembrane region" description="Helical" evidence="1">
    <location>
        <begin position="37"/>
        <end position="59"/>
    </location>
</feature>
<dbReference type="EMBL" id="MOXJ01000038">
    <property type="protein sequence ID" value="PDO09464.1"/>
    <property type="molecule type" value="Genomic_DNA"/>
</dbReference>
<proteinExistence type="predicted"/>
<keyword evidence="1" id="KW-0472">Membrane</keyword>
<organism evidence="2 3">
    <name type="scientific">Candidatus Reconcilbacillus cellulovorans</name>
    <dbReference type="NCBI Taxonomy" id="1906605"/>
    <lineage>
        <taxon>Bacteria</taxon>
        <taxon>Bacillati</taxon>
        <taxon>Bacillota</taxon>
        <taxon>Bacilli</taxon>
        <taxon>Bacillales</taxon>
        <taxon>Paenibacillaceae</taxon>
        <taxon>Candidatus Reconcilbacillus</taxon>
    </lineage>
</organism>